<keyword evidence="3" id="KW-1185">Reference proteome</keyword>
<name>A0A2H3JMM2_WOLCO</name>
<organism evidence="2 3">
    <name type="scientific">Wolfiporia cocos (strain MD-104)</name>
    <name type="common">Brown rot fungus</name>
    <dbReference type="NCBI Taxonomy" id="742152"/>
    <lineage>
        <taxon>Eukaryota</taxon>
        <taxon>Fungi</taxon>
        <taxon>Dikarya</taxon>
        <taxon>Basidiomycota</taxon>
        <taxon>Agaricomycotina</taxon>
        <taxon>Agaricomycetes</taxon>
        <taxon>Polyporales</taxon>
        <taxon>Phaeolaceae</taxon>
        <taxon>Wolfiporia</taxon>
    </lineage>
</organism>
<gene>
    <name evidence="2" type="ORF">WOLCODRAFT_167403</name>
</gene>
<dbReference type="EMBL" id="KB467920">
    <property type="protein sequence ID" value="PCH37257.1"/>
    <property type="molecule type" value="Genomic_DNA"/>
</dbReference>
<dbReference type="Proteomes" id="UP000218811">
    <property type="component" value="Unassembled WGS sequence"/>
</dbReference>
<protein>
    <submittedName>
        <fullName evidence="2">Uncharacterized protein</fullName>
    </submittedName>
</protein>
<proteinExistence type="predicted"/>
<evidence type="ECO:0000256" key="1">
    <source>
        <dbReference type="SAM" id="MobiDB-lite"/>
    </source>
</evidence>
<feature type="compositionally biased region" description="Low complexity" evidence="1">
    <location>
        <begin position="86"/>
        <end position="95"/>
    </location>
</feature>
<feature type="region of interest" description="Disordered" evidence="1">
    <location>
        <begin position="63"/>
        <end position="106"/>
    </location>
</feature>
<reference evidence="2 3" key="1">
    <citation type="journal article" date="2012" name="Science">
        <title>The Paleozoic origin of enzymatic lignin decomposition reconstructed from 31 fungal genomes.</title>
        <authorList>
            <person name="Floudas D."/>
            <person name="Binder M."/>
            <person name="Riley R."/>
            <person name="Barry K."/>
            <person name="Blanchette R.A."/>
            <person name="Henrissat B."/>
            <person name="Martinez A.T."/>
            <person name="Otillar R."/>
            <person name="Spatafora J.W."/>
            <person name="Yadav J.S."/>
            <person name="Aerts A."/>
            <person name="Benoit I."/>
            <person name="Boyd A."/>
            <person name="Carlson A."/>
            <person name="Copeland A."/>
            <person name="Coutinho P.M."/>
            <person name="de Vries R.P."/>
            <person name="Ferreira P."/>
            <person name="Findley K."/>
            <person name="Foster B."/>
            <person name="Gaskell J."/>
            <person name="Glotzer D."/>
            <person name="Gorecki P."/>
            <person name="Heitman J."/>
            <person name="Hesse C."/>
            <person name="Hori C."/>
            <person name="Igarashi K."/>
            <person name="Jurgens J.A."/>
            <person name="Kallen N."/>
            <person name="Kersten P."/>
            <person name="Kohler A."/>
            <person name="Kuees U."/>
            <person name="Kumar T.K.A."/>
            <person name="Kuo A."/>
            <person name="LaButti K."/>
            <person name="Larrondo L.F."/>
            <person name="Lindquist E."/>
            <person name="Ling A."/>
            <person name="Lombard V."/>
            <person name="Lucas S."/>
            <person name="Lundell T."/>
            <person name="Martin R."/>
            <person name="McLaughlin D.J."/>
            <person name="Morgenstern I."/>
            <person name="Morin E."/>
            <person name="Murat C."/>
            <person name="Nagy L.G."/>
            <person name="Nolan M."/>
            <person name="Ohm R.A."/>
            <person name="Patyshakuliyeva A."/>
            <person name="Rokas A."/>
            <person name="Ruiz-Duenas F.J."/>
            <person name="Sabat G."/>
            <person name="Salamov A."/>
            <person name="Samejima M."/>
            <person name="Schmutz J."/>
            <person name="Slot J.C."/>
            <person name="St John F."/>
            <person name="Stenlid J."/>
            <person name="Sun H."/>
            <person name="Sun S."/>
            <person name="Syed K."/>
            <person name="Tsang A."/>
            <person name="Wiebenga A."/>
            <person name="Young D."/>
            <person name="Pisabarro A."/>
            <person name="Eastwood D.C."/>
            <person name="Martin F."/>
            <person name="Cullen D."/>
            <person name="Grigoriev I.V."/>
            <person name="Hibbett D.S."/>
        </authorList>
    </citation>
    <scope>NUCLEOTIDE SEQUENCE [LARGE SCALE GENOMIC DNA]</scope>
    <source>
        <strain evidence="2 3">MD-104</strain>
    </source>
</reference>
<sequence length="106" mass="11763">MTARATKHPRILLHEAEGLQGQEGCTYVARVPLVPSQSEDKLAERFGHPFRVAARKLNVQRLYPHRRIRGRPPPDGTNGSDELTRSTQSASSSPSYTVFLHDSSLA</sequence>
<evidence type="ECO:0000313" key="3">
    <source>
        <dbReference type="Proteomes" id="UP000218811"/>
    </source>
</evidence>
<dbReference type="AlphaFoldDB" id="A0A2H3JMM2"/>
<evidence type="ECO:0000313" key="2">
    <source>
        <dbReference type="EMBL" id="PCH37257.1"/>
    </source>
</evidence>
<accession>A0A2H3JMM2</accession>